<dbReference type="EMBL" id="ADZU01000003">
    <property type="protein sequence ID" value="EFS93656.1"/>
    <property type="molecule type" value="Genomic_DNA"/>
</dbReference>
<evidence type="ECO:0000313" key="2">
    <source>
        <dbReference type="EMBL" id="EFS93656.1"/>
    </source>
</evidence>
<dbReference type="CDD" id="cd04301">
    <property type="entry name" value="NAT_SF"/>
    <property type="match status" value="1"/>
</dbReference>
<dbReference type="InterPro" id="IPR000182">
    <property type="entry name" value="GNAT_dom"/>
</dbReference>
<dbReference type="Pfam" id="PF13673">
    <property type="entry name" value="Acetyltransf_10"/>
    <property type="match status" value="1"/>
</dbReference>
<dbReference type="Proteomes" id="UP000003179">
    <property type="component" value="Unassembled WGS sequence"/>
</dbReference>
<dbReference type="SUPFAM" id="SSF55729">
    <property type="entry name" value="Acyl-CoA N-acyltransferases (Nat)"/>
    <property type="match status" value="1"/>
</dbReference>
<evidence type="ECO:0000313" key="3">
    <source>
        <dbReference type="Proteomes" id="UP000003179"/>
    </source>
</evidence>
<evidence type="ECO:0000259" key="1">
    <source>
        <dbReference type="PROSITE" id="PS51186"/>
    </source>
</evidence>
<proteinExistence type="predicted"/>
<comment type="caution">
    <text evidence="2">The sequence shown here is derived from an EMBL/GenBank/DDBJ whole genome shotgun (WGS) entry which is preliminary data.</text>
</comment>
<gene>
    <name evidence="2" type="ORF">HMPREF9607_00110</name>
</gene>
<sequence>MWSMMSSSVRGNGGETIGADLQPGTVDLHCAPAMSMDTTTLYQCLWLRSAVFNGEQQCTEPDLDGRELESTTILVWASVSGRPVGTLRILDDADHVVIGRLAVDAAHRGLHIGRRMMDFALETAGVDGRDVALHAQSYLENWYRDFGFVVTGPHFEEAGIDHVPMILRR</sequence>
<keyword evidence="3" id="KW-1185">Reference proteome</keyword>
<dbReference type="PROSITE" id="PS51186">
    <property type="entry name" value="GNAT"/>
    <property type="match status" value="1"/>
</dbReference>
<reference evidence="2" key="1">
    <citation type="submission" date="2010-08" db="EMBL/GenBank/DDBJ databases">
        <authorList>
            <person name="Weinstock G."/>
            <person name="Sodergren E."/>
            <person name="Clifton S."/>
            <person name="Fulton L."/>
            <person name="Fulton B."/>
            <person name="Courtney L."/>
            <person name="Fronick C."/>
            <person name="Harrison M."/>
            <person name="Strong C."/>
            <person name="Farmer C."/>
            <person name="Delahaunty K."/>
            <person name="Markovic C."/>
            <person name="Hall O."/>
            <person name="Minx P."/>
            <person name="Tomlinson C."/>
            <person name="Mitreva M."/>
            <person name="Hou S."/>
            <person name="Chen J."/>
            <person name="Wollam A."/>
            <person name="Pepin K.H."/>
            <person name="Johnson M."/>
            <person name="Bhonagiri V."/>
            <person name="Zhang X."/>
            <person name="Suruliraj S."/>
            <person name="Warren W."/>
            <person name="Chinwalla A."/>
            <person name="Mardis E.R."/>
            <person name="Wilson R.K."/>
        </authorList>
    </citation>
    <scope>NUCLEOTIDE SEQUENCE [LARGE SCALE GENOMIC DNA]</scope>
    <source>
        <strain evidence="2">HL044PA1</strain>
    </source>
</reference>
<name>A0ABP2KDE5_9ACTN</name>
<feature type="domain" description="N-acetyltransferase" evidence="1">
    <location>
        <begin position="31"/>
        <end position="169"/>
    </location>
</feature>
<protein>
    <submittedName>
        <fullName evidence="2">Acetyltransferase, GNAT family</fullName>
    </submittedName>
</protein>
<dbReference type="Gene3D" id="3.40.630.30">
    <property type="match status" value="1"/>
</dbReference>
<accession>A0ABP2KDE5</accession>
<dbReference type="InterPro" id="IPR016181">
    <property type="entry name" value="Acyl_CoA_acyltransferase"/>
</dbReference>
<organism evidence="2 3">
    <name type="scientific">Cutibacterium modestum HL044PA1</name>
    <dbReference type="NCBI Taxonomy" id="765109"/>
    <lineage>
        <taxon>Bacteria</taxon>
        <taxon>Bacillati</taxon>
        <taxon>Actinomycetota</taxon>
        <taxon>Actinomycetes</taxon>
        <taxon>Propionibacteriales</taxon>
        <taxon>Propionibacteriaceae</taxon>
        <taxon>Cutibacterium</taxon>
        <taxon>Cutibacterium modestum</taxon>
    </lineage>
</organism>